<reference evidence="7" key="1">
    <citation type="submission" date="2023-07" db="EMBL/GenBank/DDBJ databases">
        <title>Genomic Encyclopedia of Type Strains, Phase IV (KMG-IV): sequencing the most valuable type-strain genomes for metagenomic binning, comparative biology and taxonomic classification.</title>
        <authorList>
            <person name="Goeker M."/>
        </authorList>
    </citation>
    <scope>NUCLEOTIDE SEQUENCE</scope>
    <source>
        <strain evidence="7">DSM 24202</strain>
    </source>
</reference>
<feature type="domain" description="Radical SAM core" evidence="6">
    <location>
        <begin position="56"/>
        <end position="267"/>
    </location>
</feature>
<evidence type="ECO:0000256" key="1">
    <source>
        <dbReference type="ARBA" id="ARBA00001966"/>
    </source>
</evidence>
<keyword evidence="3" id="KW-0479">Metal-binding</keyword>
<dbReference type="SUPFAM" id="SSF102114">
    <property type="entry name" value="Radical SAM enzymes"/>
    <property type="match status" value="1"/>
</dbReference>
<dbReference type="InterPro" id="IPR013785">
    <property type="entry name" value="Aldolase_TIM"/>
</dbReference>
<accession>A0AAE3VF13</accession>
<dbReference type="InterPro" id="IPR058240">
    <property type="entry name" value="rSAM_sf"/>
</dbReference>
<dbReference type="PROSITE" id="PS51918">
    <property type="entry name" value="RADICAL_SAM"/>
    <property type="match status" value="1"/>
</dbReference>
<dbReference type="GO" id="GO:0006783">
    <property type="term" value="P:heme biosynthetic process"/>
    <property type="evidence" value="ECO:0007669"/>
    <property type="project" value="TreeGrafter"/>
</dbReference>
<dbReference type="GO" id="GO:0003824">
    <property type="term" value="F:catalytic activity"/>
    <property type="evidence" value="ECO:0007669"/>
    <property type="project" value="InterPro"/>
</dbReference>
<comment type="caution">
    <text evidence="7">The sequence shown here is derived from an EMBL/GenBank/DDBJ whole genome shotgun (WGS) entry which is preliminary data.</text>
</comment>
<evidence type="ECO:0000256" key="5">
    <source>
        <dbReference type="ARBA" id="ARBA00023014"/>
    </source>
</evidence>
<dbReference type="InterPro" id="IPR023885">
    <property type="entry name" value="4Fe4S-binding_SPASM_dom"/>
</dbReference>
<evidence type="ECO:0000259" key="6">
    <source>
        <dbReference type="PROSITE" id="PS51918"/>
    </source>
</evidence>
<dbReference type="GO" id="GO:0051536">
    <property type="term" value="F:iron-sulfur cluster binding"/>
    <property type="evidence" value="ECO:0007669"/>
    <property type="project" value="UniProtKB-KW"/>
</dbReference>
<evidence type="ECO:0000313" key="7">
    <source>
        <dbReference type="EMBL" id="MDQ0289101.1"/>
    </source>
</evidence>
<dbReference type="Pfam" id="PF13186">
    <property type="entry name" value="SPASM"/>
    <property type="match status" value="1"/>
</dbReference>
<organism evidence="7 8">
    <name type="scientific">Oligosphaera ethanolica</name>
    <dbReference type="NCBI Taxonomy" id="760260"/>
    <lineage>
        <taxon>Bacteria</taxon>
        <taxon>Pseudomonadati</taxon>
        <taxon>Lentisphaerota</taxon>
        <taxon>Oligosphaeria</taxon>
        <taxon>Oligosphaerales</taxon>
        <taxon>Oligosphaeraceae</taxon>
        <taxon>Oligosphaera</taxon>
    </lineage>
</organism>
<dbReference type="SFLD" id="SFLDG01067">
    <property type="entry name" value="SPASM/twitch_domain_containing"/>
    <property type="match status" value="1"/>
</dbReference>
<keyword evidence="8" id="KW-1185">Reference proteome</keyword>
<comment type="cofactor">
    <cofactor evidence="1">
        <name>[4Fe-4S] cluster</name>
        <dbReference type="ChEBI" id="CHEBI:49883"/>
    </cofactor>
</comment>
<dbReference type="SFLD" id="SFLDS00029">
    <property type="entry name" value="Radical_SAM"/>
    <property type="match status" value="1"/>
</dbReference>
<gene>
    <name evidence="7" type="ORF">J3R75_001208</name>
</gene>
<dbReference type="Pfam" id="PF04055">
    <property type="entry name" value="Radical_SAM"/>
    <property type="match status" value="1"/>
</dbReference>
<evidence type="ECO:0000256" key="4">
    <source>
        <dbReference type="ARBA" id="ARBA00023004"/>
    </source>
</evidence>
<dbReference type="AlphaFoldDB" id="A0AAE3VF13"/>
<keyword evidence="2" id="KW-0949">S-adenosyl-L-methionine</keyword>
<dbReference type="Proteomes" id="UP001238163">
    <property type="component" value="Unassembled WGS sequence"/>
</dbReference>
<proteinExistence type="predicted"/>
<dbReference type="CDD" id="cd01335">
    <property type="entry name" value="Radical_SAM"/>
    <property type="match status" value="1"/>
</dbReference>
<evidence type="ECO:0000256" key="2">
    <source>
        <dbReference type="ARBA" id="ARBA00022691"/>
    </source>
</evidence>
<evidence type="ECO:0000256" key="3">
    <source>
        <dbReference type="ARBA" id="ARBA00022723"/>
    </source>
</evidence>
<dbReference type="Gene3D" id="3.20.20.70">
    <property type="entry name" value="Aldolase class I"/>
    <property type="match status" value="1"/>
</dbReference>
<dbReference type="PANTHER" id="PTHR11228">
    <property type="entry name" value="RADICAL SAM DOMAIN PROTEIN"/>
    <property type="match status" value="1"/>
</dbReference>
<name>A0AAE3VF13_9BACT</name>
<dbReference type="InterPro" id="IPR050377">
    <property type="entry name" value="Radical_SAM_PqqE_MftC-like"/>
</dbReference>
<protein>
    <submittedName>
        <fullName evidence="7">MoaA/NifB/PqqE/SkfB family radical SAM enzyme</fullName>
    </submittedName>
</protein>
<dbReference type="InterPro" id="IPR007197">
    <property type="entry name" value="rSAM"/>
</dbReference>
<keyword evidence="5" id="KW-0411">Iron-sulfur</keyword>
<dbReference type="RefSeq" id="WP_307260439.1">
    <property type="nucleotide sequence ID" value="NZ_JAUSVL010000001.1"/>
</dbReference>
<keyword evidence="4" id="KW-0408">Iron</keyword>
<dbReference type="GO" id="GO:0046872">
    <property type="term" value="F:metal ion binding"/>
    <property type="evidence" value="ECO:0007669"/>
    <property type="project" value="UniProtKB-KW"/>
</dbReference>
<dbReference type="EMBL" id="JAUSVL010000001">
    <property type="protein sequence ID" value="MDQ0289101.1"/>
    <property type="molecule type" value="Genomic_DNA"/>
</dbReference>
<dbReference type="PANTHER" id="PTHR11228:SF7">
    <property type="entry name" value="PQQA PEPTIDE CYCLASE"/>
    <property type="match status" value="1"/>
</dbReference>
<evidence type="ECO:0000313" key="8">
    <source>
        <dbReference type="Proteomes" id="UP001238163"/>
    </source>
</evidence>
<sequence length="386" mass="42949">MQRERPGLATLRYMAKWLAGENPTRHQGQWVLNSFLPPFPSRAFDAMFLALLSGRHLSPVSAFLAITARCGFNCPHCSARGRPTAELTTTAWLDTIRQIHELQTAIIGFTGGDPILRDDLPQLIKAAADGGSATILFTTGQGFDADCAEKLRQAGLWAVCFSLDRADAAACNAFRGHPQAFATVERAVPRALQAGFYTMLGAVATPDFVESKEYLALQRLGKAWGVHELRLVEGMPCGNWRHAPDEQFLSKPQIDELRRFHVAANRAAAKPKICAFNQIESPEFFGCAGGTQHLYIDSAGKVCPCDFTPLSFGSISDEKLNDIWLRMNRALGDNPRRECLIRKHYRRLGQWVADTGEYPLQPDNSCRFCQGIQEPALPDYFRHLQR</sequence>